<dbReference type="PATRIC" id="fig|999431.4.peg.1753"/>
<comment type="caution">
    <text evidence="1">The sequence shown here is derived from an EMBL/GenBank/DDBJ whole genome shotgun (WGS) entry which is preliminary data.</text>
</comment>
<accession>M2BXB3</accession>
<dbReference type="HOGENOM" id="CLU_2848525_0_0_12"/>
<name>M2BXB3_TREDN</name>
<protein>
    <submittedName>
        <fullName evidence="1">Uncharacterized protein</fullName>
    </submittedName>
</protein>
<dbReference type="RefSeq" id="WP_002689078.1">
    <property type="nucleotide sequence ID" value="NZ_CM001794.1"/>
</dbReference>
<sequence length="65" mass="7220">MYEKLFNQLDKIHSIAIKGPVNDEPLKVISEIVAEICIAKQMLKETSTIKDCSKSCDSCSCDKGE</sequence>
<gene>
    <name evidence="1" type="ORF">HMPREF9725_01699</name>
</gene>
<organism evidence="1">
    <name type="scientific">Treponema denticola H1-T</name>
    <dbReference type="NCBI Taxonomy" id="999431"/>
    <lineage>
        <taxon>Bacteria</taxon>
        <taxon>Pseudomonadati</taxon>
        <taxon>Spirochaetota</taxon>
        <taxon>Spirochaetia</taxon>
        <taxon>Spirochaetales</taxon>
        <taxon>Treponemataceae</taxon>
        <taxon>Treponema</taxon>
    </lineage>
</organism>
<dbReference type="AlphaFoldDB" id="M2BXB3"/>
<reference evidence="1" key="1">
    <citation type="submission" date="2012-01" db="EMBL/GenBank/DDBJ databases">
        <title>The Genome Sequence of Treponema denticola H1-T.</title>
        <authorList>
            <consortium name="The Broad Institute Genome Sequencing Platform"/>
            <person name="Earl A."/>
            <person name="Ward D."/>
            <person name="Feldgarden M."/>
            <person name="Gevers D."/>
            <person name="Blanton J.M."/>
            <person name="Fenno C.J."/>
            <person name="Baranova O.V."/>
            <person name="Mathney J."/>
            <person name="Dewhirst F.E."/>
            <person name="Izard J."/>
            <person name="Young S.K."/>
            <person name="Zeng Q."/>
            <person name="Gargeya S."/>
            <person name="Fitzgerald M."/>
            <person name="Haas B."/>
            <person name="Abouelleil A."/>
            <person name="Alvarado L."/>
            <person name="Arachchi H.M."/>
            <person name="Berlin A."/>
            <person name="Chapman S.B."/>
            <person name="Gearin G."/>
            <person name="Goldberg J."/>
            <person name="Griggs A."/>
            <person name="Gujja S."/>
            <person name="Hansen M."/>
            <person name="Heiman D."/>
            <person name="Howarth C."/>
            <person name="Larimer J."/>
            <person name="Lui A."/>
            <person name="MacDonald P.J.P."/>
            <person name="McCowen C."/>
            <person name="Montmayeur A."/>
            <person name="Murphy C."/>
            <person name="Neiman D."/>
            <person name="Pearson M."/>
            <person name="Priest M."/>
            <person name="Roberts A."/>
            <person name="Saif S."/>
            <person name="Shea T."/>
            <person name="Sisk P."/>
            <person name="Stolte C."/>
            <person name="Sykes S."/>
            <person name="Wortman J."/>
            <person name="Nusbaum C."/>
            <person name="Birren B."/>
        </authorList>
    </citation>
    <scope>NUCLEOTIDE SEQUENCE [LARGE SCALE GENOMIC DNA]</scope>
    <source>
        <strain evidence="1">H1-T</strain>
    </source>
</reference>
<evidence type="ECO:0000313" key="1">
    <source>
        <dbReference type="EMBL" id="EMB29672.1"/>
    </source>
</evidence>
<dbReference type="EMBL" id="AGDW01000019">
    <property type="protein sequence ID" value="EMB29672.1"/>
    <property type="molecule type" value="Genomic_DNA"/>
</dbReference>
<proteinExistence type="predicted"/>
<dbReference type="Proteomes" id="UP000011708">
    <property type="component" value="Chromosome"/>
</dbReference>